<reference evidence="3" key="1">
    <citation type="submission" date="2021-09" db="EMBL/GenBank/DDBJ databases">
        <title>Lactobacillus species from Apis mellifera, Switzerland.</title>
        <authorList>
            <person name="Pfister J."/>
            <person name="Brown A."/>
            <person name="Neumann P."/>
            <person name="Collaud A."/>
            <person name="Retschnig G."/>
            <person name="Perreten V."/>
        </authorList>
    </citation>
    <scope>NUCLEOTIDE SEQUENCE</scope>
    <source>
        <strain evidence="3">IBH002</strain>
    </source>
</reference>
<dbReference type="InterPro" id="IPR059113">
    <property type="entry name" value="Znf_ribbon"/>
</dbReference>
<dbReference type="EMBL" id="CP084389">
    <property type="protein sequence ID" value="UZX30020.1"/>
    <property type="molecule type" value="Genomic_DNA"/>
</dbReference>
<protein>
    <submittedName>
        <fullName evidence="3">Zinc ribbon domain-containing protein</fullName>
    </submittedName>
</protein>
<keyword evidence="1" id="KW-0812">Transmembrane</keyword>
<feature type="domain" description="Putative zinc-ribbon" evidence="2">
    <location>
        <begin position="1"/>
        <end position="25"/>
    </location>
</feature>
<evidence type="ECO:0000259" key="2">
    <source>
        <dbReference type="Pfam" id="PF13248"/>
    </source>
</evidence>
<dbReference type="Proteomes" id="UP001164557">
    <property type="component" value="Chromosome"/>
</dbReference>
<dbReference type="AlphaFoldDB" id="A0AA47GH72"/>
<feature type="transmembrane region" description="Helical" evidence="1">
    <location>
        <begin position="212"/>
        <end position="232"/>
    </location>
</feature>
<feature type="transmembrane region" description="Helical" evidence="1">
    <location>
        <begin position="105"/>
        <end position="123"/>
    </location>
</feature>
<dbReference type="InterPro" id="IPR046481">
    <property type="entry name" value="DUF6574"/>
</dbReference>
<evidence type="ECO:0000313" key="4">
    <source>
        <dbReference type="Proteomes" id="UP001164557"/>
    </source>
</evidence>
<evidence type="ECO:0000256" key="1">
    <source>
        <dbReference type="SAM" id="Phobius"/>
    </source>
</evidence>
<sequence length="284" mass="32007">MKKCPQCGAMMEKDVNFCTSCGYDLRNVDVQKEKTVSAANVVQNTAKMGPQQTEPEVQDVNTPNKTEGQFQNYWQWCVDSWRNPGTSNPNVASWYGWLTILIKDALVVLGLYFCANTIINTLIDWANHRGSDISGWENFHVPFNIMLEIFVVVVIFEAVVIGGFYAGYRYIYDRKISFLEFVNRSAHACNLNLILAAAFFLLMILGLNSIKFVVVIFLVMLGLFIASQHVILFGDDGAVRDKIYGFLIAFAIIFLCLMILDSIIYSSMIHSIINQIMATQNGSM</sequence>
<proteinExistence type="predicted"/>
<feature type="transmembrane region" description="Helical" evidence="1">
    <location>
        <begin position="143"/>
        <end position="168"/>
    </location>
</feature>
<name>A0AA47GH72_9LACO</name>
<feature type="transmembrane region" description="Helical" evidence="1">
    <location>
        <begin position="244"/>
        <end position="265"/>
    </location>
</feature>
<organism evidence="3 4">
    <name type="scientific">Lactobacillus helsingborgensis</name>
    <dbReference type="NCBI Taxonomy" id="1218494"/>
    <lineage>
        <taxon>Bacteria</taxon>
        <taxon>Bacillati</taxon>
        <taxon>Bacillota</taxon>
        <taxon>Bacilli</taxon>
        <taxon>Lactobacillales</taxon>
        <taxon>Lactobacillaceae</taxon>
        <taxon>Lactobacillus</taxon>
    </lineage>
</organism>
<evidence type="ECO:0000313" key="3">
    <source>
        <dbReference type="EMBL" id="UZX30020.1"/>
    </source>
</evidence>
<keyword evidence="4" id="KW-1185">Reference proteome</keyword>
<accession>A0AA47GH72</accession>
<keyword evidence="1" id="KW-0472">Membrane</keyword>
<feature type="transmembrane region" description="Helical" evidence="1">
    <location>
        <begin position="189"/>
        <end position="206"/>
    </location>
</feature>
<dbReference type="RefSeq" id="WP_046326767.1">
    <property type="nucleotide sequence ID" value="NZ_CP084389.1"/>
</dbReference>
<dbReference type="Pfam" id="PF13248">
    <property type="entry name" value="Zn_ribbon_3"/>
    <property type="match status" value="1"/>
</dbReference>
<dbReference type="Pfam" id="PF20214">
    <property type="entry name" value="DUF6574"/>
    <property type="match status" value="1"/>
</dbReference>
<keyword evidence="1" id="KW-1133">Transmembrane helix</keyword>
<gene>
    <name evidence="3" type="ORF">LDX53_01965</name>
</gene>